<proteinExistence type="predicted"/>
<dbReference type="Proteomes" id="UP000001698">
    <property type="component" value="Chromosome"/>
</dbReference>
<name>B2I8Z9_XYLF2</name>
<dbReference type="EMBL" id="CP001011">
    <property type="protein sequence ID" value="ACB91976.1"/>
    <property type="molecule type" value="Genomic_DNA"/>
</dbReference>
<dbReference type="RefSeq" id="WP_004087387.1">
    <property type="nucleotide sequence ID" value="NC_010577.1"/>
</dbReference>
<protein>
    <submittedName>
        <fullName evidence="1">Bacteriophage terminase large (ATPase) subunit and inactivated derivatives-like protein</fullName>
    </submittedName>
</protein>
<dbReference type="Pfam" id="PF03237">
    <property type="entry name" value="Terminase_6N"/>
    <property type="match status" value="1"/>
</dbReference>
<dbReference type="GeneID" id="300796980"/>
<accession>B2I8Z9</accession>
<evidence type="ECO:0000313" key="1">
    <source>
        <dbReference type="EMBL" id="ACB91976.1"/>
    </source>
</evidence>
<sequence>MRHRRVPGACIDGMTWAPGVPELVDTVYVRHCSGVRSSVSLKSFEQGGEKWQADPVDWIWFDEQPPEDVYFEGIIRTNRTFGLVCMTFAPLKSILTVVWRFLLENVPDRADVQMIIEDAEHYLLEDCARITASYPPYERQARTQGVPALGSGRLFPIAGEKIGVAPEKNLKKVSNALRIALSAKPSTHQMPHSVTCLYGHALTPIRNTFVRLKTASVPDTHAEAEAEACADVLEMNLQKVTESASRNDKGLVRLGANIVKGFAEVEQRLGNVEQRYHTDRKTLRTARSTFH</sequence>
<dbReference type="KEGG" id="xfn:XfasM23_0532"/>
<organism evidence="1 2">
    <name type="scientific">Xylella fastidiosa (strain M23)</name>
    <dbReference type="NCBI Taxonomy" id="405441"/>
    <lineage>
        <taxon>Bacteria</taxon>
        <taxon>Pseudomonadati</taxon>
        <taxon>Pseudomonadota</taxon>
        <taxon>Gammaproteobacteria</taxon>
        <taxon>Lysobacterales</taxon>
        <taxon>Lysobacteraceae</taxon>
        <taxon>Xylella</taxon>
    </lineage>
</organism>
<reference evidence="1 2" key="1">
    <citation type="journal article" date="2010" name="J. Bacteriol.">
        <title>Whole genome sequences of two Xylella fastidiosa strains (M12 and M23) causing almond leaf scorch disease in California.</title>
        <authorList>
            <person name="Chen J."/>
            <person name="Xie G."/>
            <person name="Han S."/>
            <person name="Chertkov O."/>
            <person name="Sims D."/>
            <person name="Civerolo E.L."/>
        </authorList>
    </citation>
    <scope>NUCLEOTIDE SEQUENCE [LARGE SCALE GENOMIC DNA]</scope>
    <source>
        <strain evidence="1 2">M23</strain>
    </source>
</reference>
<evidence type="ECO:0000313" key="2">
    <source>
        <dbReference type="Proteomes" id="UP000001698"/>
    </source>
</evidence>
<dbReference type="HOGENOM" id="CLU_1000965_0_0_6"/>
<gene>
    <name evidence="1" type="ordered locus">XfasM23_0532</name>
</gene>
<dbReference type="AlphaFoldDB" id="B2I8Z9"/>